<comment type="similarity">
    <text evidence="3">Belongs to the type-II 3-dehydroquinase family.</text>
</comment>
<evidence type="ECO:0000256" key="5">
    <source>
        <dbReference type="ARBA" id="ARBA00012060"/>
    </source>
</evidence>
<name>A0ABX6RBU8_PSEMX</name>
<evidence type="ECO:0000256" key="1">
    <source>
        <dbReference type="ARBA" id="ARBA00001864"/>
    </source>
</evidence>
<proteinExistence type="inferred from homology"/>
<keyword evidence="8" id="KW-1185">Reference proteome</keyword>
<comment type="subunit">
    <text evidence="4">Homododecamer.</text>
</comment>
<gene>
    <name evidence="7" type="ORF">H4W19_00775</name>
</gene>
<evidence type="ECO:0000256" key="4">
    <source>
        <dbReference type="ARBA" id="ARBA00011193"/>
    </source>
</evidence>
<comment type="pathway">
    <text evidence="2">Metabolic intermediate biosynthesis; chorismate biosynthesis; chorismate from D-erythrose 4-phosphate and phosphoenolpyruvate: step 3/7.</text>
</comment>
<dbReference type="InterPro" id="IPR036441">
    <property type="entry name" value="DHquinase_II_sf"/>
</dbReference>
<sequence length="146" mass="15250">MSILVIRGPERHDALTSPPPPLPPSVLGALVQRAGCAGQTLAVRSCGSTTEVLTALRLANEWGVRATLLDPGALTDHPLLQRAVQGLAHPYVEVHDTLDEGALPAATGRRLAVVDGYGARSYALALEIALEQLGCAECECDVHVGT</sequence>
<evidence type="ECO:0000256" key="2">
    <source>
        <dbReference type="ARBA" id="ARBA00004902"/>
    </source>
</evidence>
<dbReference type="RefSeq" id="WP_185895617.1">
    <property type="nucleotide sequence ID" value="NZ_CP060028.1"/>
</dbReference>
<accession>A0ABX6RBU8</accession>
<dbReference type="Gene3D" id="3.40.50.9100">
    <property type="entry name" value="Dehydroquinase, class II"/>
    <property type="match status" value="1"/>
</dbReference>
<keyword evidence="6" id="KW-0456">Lyase</keyword>
<dbReference type="EMBL" id="CP060028">
    <property type="protein sequence ID" value="QND80382.1"/>
    <property type="molecule type" value="Genomic_DNA"/>
</dbReference>
<evidence type="ECO:0000256" key="3">
    <source>
        <dbReference type="ARBA" id="ARBA00011037"/>
    </source>
</evidence>
<reference evidence="7 8" key="1">
    <citation type="submission" date="2020-08" db="EMBL/GenBank/DDBJ databases">
        <title>Streptomycin resistant and MDR strain, P. mexicana.</title>
        <authorList>
            <person name="Ganesh-kumar S."/>
            <person name="Zhe T."/>
            <person name="Yu Z."/>
            <person name="Min Y."/>
        </authorList>
    </citation>
    <scope>NUCLEOTIDE SEQUENCE [LARGE SCALE GENOMIC DNA]</scope>
    <source>
        <strain evidence="7 8">GTZY</strain>
    </source>
</reference>
<evidence type="ECO:0000313" key="7">
    <source>
        <dbReference type="EMBL" id="QND80382.1"/>
    </source>
</evidence>
<dbReference type="SUPFAM" id="SSF52304">
    <property type="entry name" value="Type II 3-dehydroquinate dehydratase"/>
    <property type="match status" value="1"/>
</dbReference>
<organism evidence="7 8">
    <name type="scientific">Pseudoxanthomonas mexicana</name>
    <dbReference type="NCBI Taxonomy" id="128785"/>
    <lineage>
        <taxon>Bacteria</taxon>
        <taxon>Pseudomonadati</taxon>
        <taxon>Pseudomonadota</taxon>
        <taxon>Gammaproteobacteria</taxon>
        <taxon>Lysobacterales</taxon>
        <taxon>Lysobacteraceae</taxon>
        <taxon>Pseudoxanthomonas</taxon>
    </lineage>
</organism>
<evidence type="ECO:0000256" key="6">
    <source>
        <dbReference type="ARBA" id="ARBA00023239"/>
    </source>
</evidence>
<comment type="catalytic activity">
    <reaction evidence="1">
        <text>3-dehydroquinate = 3-dehydroshikimate + H2O</text>
        <dbReference type="Rhea" id="RHEA:21096"/>
        <dbReference type="ChEBI" id="CHEBI:15377"/>
        <dbReference type="ChEBI" id="CHEBI:16630"/>
        <dbReference type="ChEBI" id="CHEBI:32364"/>
        <dbReference type="EC" id="4.2.1.10"/>
    </reaction>
</comment>
<protein>
    <recommendedName>
        <fullName evidence="5">3-dehydroquinate dehydratase</fullName>
        <ecNumber evidence="5">4.2.1.10</ecNumber>
    </recommendedName>
</protein>
<evidence type="ECO:0000313" key="8">
    <source>
        <dbReference type="Proteomes" id="UP000515506"/>
    </source>
</evidence>
<dbReference type="Proteomes" id="UP000515506">
    <property type="component" value="Chromosome"/>
</dbReference>
<dbReference type="EC" id="4.2.1.10" evidence="5"/>